<keyword evidence="2" id="KW-0520">NAD</keyword>
<dbReference type="Gene3D" id="3.40.30.10">
    <property type="entry name" value="Glutaredoxin"/>
    <property type="match status" value="1"/>
</dbReference>
<dbReference type="InterPro" id="IPR052259">
    <property type="entry name" value="Nucleoredoxin-like"/>
</dbReference>
<organism evidence="3 4">
    <name type="scientific">Cuscuta europaea</name>
    <name type="common">European dodder</name>
    <dbReference type="NCBI Taxonomy" id="41803"/>
    <lineage>
        <taxon>Eukaryota</taxon>
        <taxon>Viridiplantae</taxon>
        <taxon>Streptophyta</taxon>
        <taxon>Embryophyta</taxon>
        <taxon>Tracheophyta</taxon>
        <taxon>Spermatophyta</taxon>
        <taxon>Magnoliopsida</taxon>
        <taxon>eudicotyledons</taxon>
        <taxon>Gunneridae</taxon>
        <taxon>Pentapetalae</taxon>
        <taxon>asterids</taxon>
        <taxon>lamiids</taxon>
        <taxon>Solanales</taxon>
        <taxon>Convolvulaceae</taxon>
        <taxon>Cuscuteae</taxon>
        <taxon>Cuscuta</taxon>
        <taxon>Cuscuta subgen. Cuscuta</taxon>
    </lineage>
</organism>
<dbReference type="EMBL" id="CAMAPE010000050">
    <property type="protein sequence ID" value="CAH9106750.1"/>
    <property type="molecule type" value="Genomic_DNA"/>
</dbReference>
<comment type="caution">
    <text evidence="3">The sequence shown here is derived from an EMBL/GenBank/DDBJ whole genome shotgun (WGS) entry which is preliminary data.</text>
</comment>
<evidence type="ECO:0000313" key="4">
    <source>
        <dbReference type="Proteomes" id="UP001152484"/>
    </source>
</evidence>
<sequence>MLVRYCAYNKGMTLNYEEMQRRQKRGDLGLKRCRGGKKKKESQALKRCSRKKKKESEALKRCSGHKKEEGWTLKRCSDDPCVCEKKLKRAGCPYSLFDPENYFPSPINTIHPDCTTGEPHDFFEFPEEIFMEEIKPLNIKKGKKLPIDVFSLLSNGGKTNSLVRKNGERVGLIDAIAGKYLVVCCFIVPMFAGDPPQRVCRSLIATYNGLKKNNSNFEMVMVAKMRSSFISKEQEEPAFDWFFSAFPCLAVPFSDFSTRDSICKLLGLKSSRLTESDACLVLDPDQKVLQSDTLCFKEYGAAYFPFTDHHLDSVKKKIEEVRMRLDPVYRQSKLDGQETLKRWSGPLYKGVVEDEISNKPVTLEELLCCESSMLLHKCDGSSQENKVISVADLSKSKCVVLYLCFDAAFMSRLEIFRRRCVKRKQQFDVVIINLSYFSDESSYSEAFKLALKENGISSWWELPFVDHVSRRLYQIVNVPYEDDVIIWAGGGRSGELSGLALMEWCGSSNLYPVTRKKWLDDKLSALRSLTLESFLSYKGCKRGSSHLKVSCLKNRKILLYFGSSSSLFKKLLDSYKQIKEDYPGSEVVFAPMCNPNPVNEMPWPQLSSPVAIPEVLWFKPILVAFGDDNRIKSLHAEERLDYRENEVSLFDDTLRDETLEYLTCEIQR</sequence>
<dbReference type="GO" id="GO:0016491">
    <property type="term" value="F:oxidoreductase activity"/>
    <property type="evidence" value="ECO:0007669"/>
    <property type="project" value="UniProtKB-KW"/>
</dbReference>
<keyword evidence="4" id="KW-1185">Reference proteome</keyword>
<evidence type="ECO:0000256" key="2">
    <source>
        <dbReference type="ARBA" id="ARBA00023027"/>
    </source>
</evidence>
<protein>
    <submittedName>
        <fullName evidence="3">Uncharacterized protein</fullName>
    </submittedName>
</protein>
<dbReference type="Proteomes" id="UP001152484">
    <property type="component" value="Unassembled WGS sequence"/>
</dbReference>
<gene>
    <name evidence="3" type="ORF">CEURO_LOCUS17434</name>
</gene>
<reference evidence="3" key="1">
    <citation type="submission" date="2022-07" db="EMBL/GenBank/DDBJ databases">
        <authorList>
            <person name="Macas J."/>
            <person name="Novak P."/>
            <person name="Neumann P."/>
        </authorList>
    </citation>
    <scope>NUCLEOTIDE SEQUENCE</scope>
</reference>
<dbReference type="PANTHER" id="PTHR13871">
    <property type="entry name" value="THIOREDOXIN"/>
    <property type="match status" value="1"/>
</dbReference>
<evidence type="ECO:0000313" key="3">
    <source>
        <dbReference type="EMBL" id="CAH9106750.1"/>
    </source>
</evidence>
<name>A0A9P1EHC8_CUSEU</name>
<dbReference type="AlphaFoldDB" id="A0A9P1EHC8"/>
<proteinExistence type="predicted"/>
<dbReference type="OrthoDB" id="409136at2759"/>
<keyword evidence="1" id="KW-0560">Oxidoreductase</keyword>
<accession>A0A9P1EHC8</accession>
<evidence type="ECO:0000256" key="1">
    <source>
        <dbReference type="ARBA" id="ARBA00023002"/>
    </source>
</evidence>
<dbReference type="PANTHER" id="PTHR13871:SF96">
    <property type="entry name" value="THIOREDOXIN DOMAIN-CONTAINING PROTEIN"/>
    <property type="match status" value="1"/>
</dbReference>